<evidence type="ECO:0000313" key="2">
    <source>
        <dbReference type="EMBL" id="QEC48334.1"/>
    </source>
</evidence>
<proteinExistence type="predicted"/>
<sequence>MTRVLFCCWPFEGHVFPQMSMALALRERGHEVAFWTDASQRELVEGQGFELFPFRRVAPAWLRVHGTDRGTAGRRQALQQLRDAREWIIGTIPDQVADLRDVVAAYGPDVVGAEASMWGPTLLPETLPVPVALVSPLTGAELPGPDAPVPGGLAPRGSARAGALRAVAAQVTTLVTRRMRTRIDGYRADQGLGPLGGTVHEALGRLPLYLVLSTPELDYRRTDLPPNVHYVGACLWHPPEPPGTLAALDAIPAGRPWVHVTEGTSHFRDHVVLRAAAQGLGGGPYEAILTTGRGRDAATMGLGAPAANVHITDWLSHDVLLPRCRAIVTTGGMGTVMAALRDGVPLVVVPTDWDKPASAARIVAAGAGLRLMPRRCTPERLRDAVEEVLGDPRHLAGAQRAAQQLAAAPGPAGAARLIANLATTGGSAPRSTPFTRSAS</sequence>
<feature type="domain" description="Erythromycin biosynthesis protein CIII-like C-terminal" evidence="1">
    <location>
        <begin position="304"/>
        <end position="416"/>
    </location>
</feature>
<dbReference type="Pfam" id="PF06722">
    <property type="entry name" value="EryCIII-like_C"/>
    <property type="match status" value="1"/>
</dbReference>
<dbReference type="GO" id="GO:0017000">
    <property type="term" value="P:antibiotic biosynthetic process"/>
    <property type="evidence" value="ECO:0007669"/>
    <property type="project" value="UniProtKB-ARBA"/>
</dbReference>
<reference evidence="2 3" key="1">
    <citation type="journal article" date="2018" name="J. Microbiol.">
        <title>Baekduia soli gen. nov., sp. nov., a novel bacterium isolated from the soil of Baekdu Mountain and proposal of a novel family name, Baekduiaceae fam. nov.</title>
        <authorList>
            <person name="An D.S."/>
            <person name="Siddiqi M.Z."/>
            <person name="Kim K.H."/>
            <person name="Yu H.S."/>
            <person name="Im W.T."/>
        </authorList>
    </citation>
    <scope>NUCLEOTIDE SEQUENCE [LARGE SCALE GENOMIC DNA]</scope>
    <source>
        <strain evidence="2 3">BR7-21</strain>
    </source>
</reference>
<keyword evidence="3" id="KW-1185">Reference proteome</keyword>
<dbReference type="InterPro" id="IPR050426">
    <property type="entry name" value="Glycosyltransferase_28"/>
</dbReference>
<dbReference type="GO" id="GO:0016758">
    <property type="term" value="F:hexosyltransferase activity"/>
    <property type="evidence" value="ECO:0007669"/>
    <property type="project" value="UniProtKB-ARBA"/>
</dbReference>
<dbReference type="Gene3D" id="3.40.50.2000">
    <property type="entry name" value="Glycogen Phosphorylase B"/>
    <property type="match status" value="2"/>
</dbReference>
<protein>
    <submittedName>
        <fullName evidence="2">Glycosyltransferase</fullName>
    </submittedName>
</protein>
<dbReference type="EMBL" id="CP042430">
    <property type="protein sequence ID" value="QEC48334.1"/>
    <property type="molecule type" value="Genomic_DNA"/>
</dbReference>
<dbReference type="InterPro" id="IPR010610">
    <property type="entry name" value="EryCIII-like_C"/>
</dbReference>
<dbReference type="OrthoDB" id="6620093at2"/>
<organism evidence="2 3">
    <name type="scientific">Baekduia soli</name>
    <dbReference type="NCBI Taxonomy" id="496014"/>
    <lineage>
        <taxon>Bacteria</taxon>
        <taxon>Bacillati</taxon>
        <taxon>Actinomycetota</taxon>
        <taxon>Thermoleophilia</taxon>
        <taxon>Solirubrobacterales</taxon>
        <taxon>Baekduiaceae</taxon>
        <taxon>Baekduia</taxon>
    </lineage>
</organism>
<dbReference type="KEGG" id="bsol:FSW04_12660"/>
<dbReference type="PANTHER" id="PTHR48050:SF13">
    <property type="entry name" value="STEROL 3-BETA-GLUCOSYLTRANSFERASE UGT80A2"/>
    <property type="match status" value="1"/>
</dbReference>
<evidence type="ECO:0000313" key="3">
    <source>
        <dbReference type="Proteomes" id="UP000321805"/>
    </source>
</evidence>
<dbReference type="CDD" id="cd03784">
    <property type="entry name" value="GT1_Gtf-like"/>
    <property type="match status" value="1"/>
</dbReference>
<dbReference type="PANTHER" id="PTHR48050">
    <property type="entry name" value="STEROL 3-BETA-GLUCOSYLTRANSFERASE"/>
    <property type="match status" value="1"/>
</dbReference>
<dbReference type="AlphaFoldDB" id="A0A5B8U5G0"/>
<dbReference type="RefSeq" id="WP_146919754.1">
    <property type="nucleotide sequence ID" value="NZ_CP042430.1"/>
</dbReference>
<evidence type="ECO:0000259" key="1">
    <source>
        <dbReference type="Pfam" id="PF06722"/>
    </source>
</evidence>
<dbReference type="Proteomes" id="UP000321805">
    <property type="component" value="Chromosome"/>
</dbReference>
<dbReference type="SUPFAM" id="SSF53756">
    <property type="entry name" value="UDP-Glycosyltransferase/glycogen phosphorylase"/>
    <property type="match status" value="1"/>
</dbReference>
<keyword evidence="2" id="KW-0808">Transferase</keyword>
<dbReference type="InterPro" id="IPR002213">
    <property type="entry name" value="UDP_glucos_trans"/>
</dbReference>
<gene>
    <name evidence="2" type="ORF">FSW04_12660</name>
</gene>
<name>A0A5B8U5G0_9ACTN</name>
<dbReference type="GO" id="GO:0008194">
    <property type="term" value="F:UDP-glycosyltransferase activity"/>
    <property type="evidence" value="ECO:0007669"/>
    <property type="project" value="InterPro"/>
</dbReference>
<accession>A0A5B8U5G0</accession>